<reference evidence="2 3" key="1">
    <citation type="submission" date="2021-06" db="EMBL/GenBank/DDBJ databases">
        <authorList>
            <person name="Palmer J.M."/>
        </authorList>
    </citation>
    <scope>NUCLEOTIDE SEQUENCE [LARGE SCALE GENOMIC DNA]</scope>
    <source>
        <strain evidence="2 3">AS_MEX2019</strain>
        <tissue evidence="2">Muscle</tissue>
    </source>
</reference>
<feature type="compositionally biased region" description="Acidic residues" evidence="1">
    <location>
        <begin position="118"/>
        <end position="127"/>
    </location>
</feature>
<proteinExistence type="predicted"/>
<protein>
    <submittedName>
        <fullName evidence="2">Uncharacterized protein</fullName>
    </submittedName>
</protein>
<gene>
    <name evidence="2" type="ORF">AMECASPLE_014051</name>
</gene>
<evidence type="ECO:0000256" key="1">
    <source>
        <dbReference type="SAM" id="MobiDB-lite"/>
    </source>
</evidence>
<evidence type="ECO:0000313" key="2">
    <source>
        <dbReference type="EMBL" id="MEQ2314620.1"/>
    </source>
</evidence>
<comment type="caution">
    <text evidence="2">The sequence shown here is derived from an EMBL/GenBank/DDBJ whole genome shotgun (WGS) entry which is preliminary data.</text>
</comment>
<accession>A0ABV1A886</accession>
<feature type="region of interest" description="Disordered" evidence="1">
    <location>
        <begin position="102"/>
        <end position="127"/>
    </location>
</feature>
<organism evidence="2 3">
    <name type="scientific">Ameca splendens</name>
    <dbReference type="NCBI Taxonomy" id="208324"/>
    <lineage>
        <taxon>Eukaryota</taxon>
        <taxon>Metazoa</taxon>
        <taxon>Chordata</taxon>
        <taxon>Craniata</taxon>
        <taxon>Vertebrata</taxon>
        <taxon>Euteleostomi</taxon>
        <taxon>Actinopterygii</taxon>
        <taxon>Neopterygii</taxon>
        <taxon>Teleostei</taxon>
        <taxon>Neoteleostei</taxon>
        <taxon>Acanthomorphata</taxon>
        <taxon>Ovalentaria</taxon>
        <taxon>Atherinomorphae</taxon>
        <taxon>Cyprinodontiformes</taxon>
        <taxon>Goodeidae</taxon>
        <taxon>Ameca</taxon>
    </lineage>
</organism>
<dbReference type="Proteomes" id="UP001469553">
    <property type="component" value="Unassembled WGS sequence"/>
</dbReference>
<keyword evidence="3" id="KW-1185">Reference proteome</keyword>
<evidence type="ECO:0000313" key="3">
    <source>
        <dbReference type="Proteomes" id="UP001469553"/>
    </source>
</evidence>
<sequence>MPYSWSWCVCQVMSRLTAWISDSCFVTEAFRTFLQSCSVLVQLLQFNWIMFCRRSVPEELLLELFDAGKLVPFCRIDWISADQKHICASSVQLFSDDLPHVRAAFGPPPPAAEGRGGEEEEEEDGSG</sequence>
<name>A0ABV1A886_9TELE</name>
<dbReference type="EMBL" id="JAHRIP010085579">
    <property type="protein sequence ID" value="MEQ2314620.1"/>
    <property type="molecule type" value="Genomic_DNA"/>
</dbReference>